<comment type="caution">
    <text evidence="4">The sequence shown here is derived from an EMBL/GenBank/DDBJ whole genome shotgun (WGS) entry which is preliminary data.</text>
</comment>
<evidence type="ECO:0000256" key="3">
    <source>
        <dbReference type="RuleBase" id="RU004508"/>
    </source>
</evidence>
<dbReference type="STRING" id="1797737.A2196_00705"/>
<dbReference type="InterPro" id="IPR000653">
    <property type="entry name" value="DegT/StrS_aminotransferase"/>
</dbReference>
<feature type="active site" description="Proton acceptor" evidence="1">
    <location>
        <position position="183"/>
    </location>
</feature>
<dbReference type="InterPro" id="IPR020026">
    <property type="entry name" value="PseC"/>
</dbReference>
<dbReference type="PIRSF" id="PIRSF000390">
    <property type="entry name" value="PLP_StrS"/>
    <property type="match status" value="1"/>
</dbReference>
<dbReference type="Gene3D" id="3.40.640.10">
    <property type="entry name" value="Type I PLP-dependent aspartate aminotransferase-like (Major domain)"/>
    <property type="match status" value="1"/>
</dbReference>
<evidence type="ECO:0000256" key="2">
    <source>
        <dbReference type="PIRSR" id="PIRSR000390-2"/>
    </source>
</evidence>
<dbReference type="SUPFAM" id="SSF53383">
    <property type="entry name" value="PLP-dependent transferases"/>
    <property type="match status" value="1"/>
</dbReference>
<dbReference type="Proteomes" id="UP000176751">
    <property type="component" value="Unassembled WGS sequence"/>
</dbReference>
<sequence>MSKIIPYGHQSIDESDIQVVIKVLKADRITQGPEIDKFENALAKFVGAKYAVATSSGTAALHAACIACGITQGDEVIVPTLSFIASANCVLYCGGKPVLVDIYPDTLTINVEEVERKITKKTKAIIAVDFAGHPAHWDKLKKLASKYRLTLIDDASHAIGSKYKNKPIGSIADLTTFSFHPVKTITTGEGGAVTTNNKIYFEKLKKLRHHGIYKNNDLSKKFGAWFYQVMDLGYNYRMTDIQAALGVSQLSKIDQFIKKRRRIWQKYNQAFGKIHELTLPTEQNGCFCAWHIYTVRLKAKAKKSRRQVFDFLRKAGIGVQVHYIPIHMLDLYRKRFRLKAISFPVAEQYYKETMSLPLFAKMTDKEVNFVIKTLKDAIR</sequence>
<dbReference type="GO" id="GO:0008483">
    <property type="term" value="F:transaminase activity"/>
    <property type="evidence" value="ECO:0007669"/>
    <property type="project" value="TreeGrafter"/>
</dbReference>
<evidence type="ECO:0000256" key="1">
    <source>
        <dbReference type="PIRSR" id="PIRSR000390-1"/>
    </source>
</evidence>
<dbReference type="CDD" id="cd00616">
    <property type="entry name" value="AHBA_syn"/>
    <property type="match status" value="1"/>
</dbReference>
<dbReference type="NCBIfam" id="TIGR03588">
    <property type="entry name" value="PseC"/>
    <property type="match status" value="1"/>
</dbReference>
<reference evidence="4 5" key="1">
    <citation type="journal article" date="2016" name="Nat. Commun.">
        <title>Thousands of microbial genomes shed light on interconnected biogeochemical processes in an aquifer system.</title>
        <authorList>
            <person name="Anantharaman K."/>
            <person name="Brown C.T."/>
            <person name="Hug L.A."/>
            <person name="Sharon I."/>
            <person name="Castelle C.J."/>
            <person name="Probst A.J."/>
            <person name="Thomas B.C."/>
            <person name="Singh A."/>
            <person name="Wilkins M.J."/>
            <person name="Karaoz U."/>
            <person name="Brodie E.L."/>
            <person name="Williams K.H."/>
            <person name="Hubbard S.S."/>
            <person name="Banfield J.F."/>
        </authorList>
    </citation>
    <scope>NUCLEOTIDE SEQUENCE [LARGE SCALE GENOMIC DNA]</scope>
</reference>
<dbReference type="GO" id="GO:0030170">
    <property type="term" value="F:pyridoxal phosphate binding"/>
    <property type="evidence" value="ECO:0007669"/>
    <property type="project" value="TreeGrafter"/>
</dbReference>
<evidence type="ECO:0000313" key="5">
    <source>
        <dbReference type="Proteomes" id="UP000176751"/>
    </source>
</evidence>
<dbReference type="EMBL" id="MFCA01000029">
    <property type="protein sequence ID" value="OGE01215.1"/>
    <property type="molecule type" value="Genomic_DNA"/>
</dbReference>
<accession>A0A1F5HAZ5</accession>
<name>A0A1F5HAZ5_9BACT</name>
<dbReference type="GO" id="GO:0000271">
    <property type="term" value="P:polysaccharide biosynthetic process"/>
    <property type="evidence" value="ECO:0007669"/>
    <property type="project" value="TreeGrafter"/>
</dbReference>
<evidence type="ECO:0000313" key="4">
    <source>
        <dbReference type="EMBL" id="OGE01215.1"/>
    </source>
</evidence>
<dbReference type="AlphaFoldDB" id="A0A1F5HAZ5"/>
<feature type="modified residue" description="N6-(pyridoxal phosphate)lysine" evidence="2">
    <location>
        <position position="183"/>
    </location>
</feature>
<keyword evidence="2 3" id="KW-0663">Pyridoxal phosphate</keyword>
<dbReference type="PANTHER" id="PTHR30244">
    <property type="entry name" value="TRANSAMINASE"/>
    <property type="match status" value="1"/>
</dbReference>
<comment type="similarity">
    <text evidence="3">Belongs to the DegT/DnrJ/EryC1 family.</text>
</comment>
<dbReference type="Gene3D" id="3.90.1150.10">
    <property type="entry name" value="Aspartate Aminotransferase, domain 1"/>
    <property type="match status" value="1"/>
</dbReference>
<dbReference type="Pfam" id="PF01041">
    <property type="entry name" value="DegT_DnrJ_EryC1"/>
    <property type="match status" value="1"/>
</dbReference>
<dbReference type="InterPro" id="IPR015424">
    <property type="entry name" value="PyrdxlP-dep_Trfase"/>
</dbReference>
<protein>
    <submittedName>
        <fullName evidence="4">UDP-4-amino-4, 6-dideoxy-N-acetyl-beta-L-altrosamine transaminase</fullName>
    </submittedName>
</protein>
<dbReference type="InterPro" id="IPR015422">
    <property type="entry name" value="PyrdxlP-dep_Trfase_small"/>
</dbReference>
<dbReference type="InterPro" id="IPR015421">
    <property type="entry name" value="PyrdxlP-dep_Trfase_major"/>
</dbReference>
<dbReference type="PANTHER" id="PTHR30244:SF34">
    <property type="entry name" value="DTDP-4-AMINO-4,6-DIDEOXYGALACTOSE TRANSAMINASE"/>
    <property type="match status" value="1"/>
</dbReference>
<gene>
    <name evidence="4" type="ORF">A2196_00705</name>
</gene>
<organism evidence="4 5">
    <name type="scientific">Candidatus Curtissbacteria bacterium RIFOXYA1_FULL_41_14</name>
    <dbReference type="NCBI Taxonomy" id="1797737"/>
    <lineage>
        <taxon>Bacteria</taxon>
        <taxon>Candidatus Curtissiibacteriota</taxon>
    </lineage>
</organism>
<proteinExistence type="inferred from homology"/>